<evidence type="ECO:0000313" key="2">
    <source>
        <dbReference type="EMBL" id="MDQ0158973.1"/>
    </source>
</evidence>
<comment type="caution">
    <text evidence="2">The sequence shown here is derived from an EMBL/GenBank/DDBJ whole genome shotgun (WGS) entry which is preliminary data.</text>
</comment>
<keyword evidence="1" id="KW-0472">Membrane</keyword>
<evidence type="ECO:0000313" key="3">
    <source>
        <dbReference type="Proteomes" id="UP001224359"/>
    </source>
</evidence>
<gene>
    <name evidence="2" type="ORF">J2S77_000937</name>
</gene>
<dbReference type="EMBL" id="JAUSTQ010000003">
    <property type="protein sequence ID" value="MDQ0158973.1"/>
    <property type="molecule type" value="Genomic_DNA"/>
</dbReference>
<evidence type="ECO:0000256" key="1">
    <source>
        <dbReference type="SAM" id="Phobius"/>
    </source>
</evidence>
<protein>
    <submittedName>
        <fullName evidence="2">Uncharacterized protein</fullName>
    </submittedName>
</protein>
<reference evidence="2 3" key="1">
    <citation type="submission" date="2023-07" db="EMBL/GenBank/DDBJ databases">
        <title>Genomic Encyclopedia of Type Strains, Phase IV (KMG-IV): sequencing the most valuable type-strain genomes for metagenomic binning, comparative biology and taxonomic classification.</title>
        <authorList>
            <person name="Goeker M."/>
        </authorList>
    </citation>
    <scope>NUCLEOTIDE SEQUENCE [LARGE SCALE GENOMIC DNA]</scope>
    <source>
        <strain evidence="2 3">DSM 16460</strain>
    </source>
</reference>
<keyword evidence="3" id="KW-1185">Reference proteome</keyword>
<organism evidence="2 3">
    <name type="scientific">Alkalibacillus salilacus</name>
    <dbReference type="NCBI Taxonomy" id="284582"/>
    <lineage>
        <taxon>Bacteria</taxon>
        <taxon>Bacillati</taxon>
        <taxon>Bacillota</taxon>
        <taxon>Bacilli</taxon>
        <taxon>Bacillales</taxon>
        <taxon>Bacillaceae</taxon>
        <taxon>Alkalibacillus</taxon>
    </lineage>
</organism>
<feature type="transmembrane region" description="Helical" evidence="1">
    <location>
        <begin position="28"/>
        <end position="48"/>
    </location>
</feature>
<dbReference type="Proteomes" id="UP001224359">
    <property type="component" value="Unassembled WGS sequence"/>
</dbReference>
<dbReference type="PROSITE" id="PS51257">
    <property type="entry name" value="PROKAR_LIPOPROTEIN"/>
    <property type="match status" value="1"/>
</dbReference>
<keyword evidence="1" id="KW-1133">Transmembrane helix</keyword>
<keyword evidence="1" id="KW-0812">Transmembrane</keyword>
<proteinExistence type="predicted"/>
<accession>A0ABT9VDE9</accession>
<sequence>MSEKNKLEQIGDSMQNAGKEMQGAGNNMMGCGCLLTILITIPILLLLFL</sequence>
<name>A0ABT9VDE9_9BACI</name>
<dbReference type="RefSeq" id="WP_306975105.1">
    <property type="nucleotide sequence ID" value="NZ_JAUSTQ010000003.1"/>
</dbReference>